<accession>A0A8K0GKR9</accession>
<name>A0A8K0GKR9_IGNLU</name>
<gene>
    <name evidence="2" type="ORF">ILUMI_02518</name>
</gene>
<evidence type="ECO:0000313" key="3">
    <source>
        <dbReference type="Proteomes" id="UP000801492"/>
    </source>
</evidence>
<dbReference type="Proteomes" id="UP000801492">
    <property type="component" value="Unassembled WGS sequence"/>
</dbReference>
<sequence length="387" mass="44090">MALLNHECVGKIFTYLSNEDLVNCSLVNSFWKRIALKTITIRTTKKEYIELYNFLSLVSIAVFDTGRIIYLDLSEAALLHDVTMPIWSSFSFCVRYLQQLKYLIIRFCPASIIESLSSSNPSLQKITFIDTKGPSMNLVSLKNFEHLKELFLQFTHTTPVVFKVGNDFHNLNNLLELTITGVFNISISRILQVINFQSLQSLSLGSCVEFPLEYATILRGFQQLKKLRLEGCKSLTALAVFYAVAGMDNLKHLEMIDVEIPNGTDEGIARCTNLSKLLIAPNHKNVTNTNNRRILCGVLKLRKNLQHFQWIFAQRSFSDSWKDIIISKELPYLDEYGNIETLYVVKGKSVKFDTASLKTFIELFMPDCIISIKKIPSASLFSSKLSY</sequence>
<dbReference type="OrthoDB" id="2382875at2759"/>
<dbReference type="SUPFAM" id="SSF52047">
    <property type="entry name" value="RNI-like"/>
    <property type="match status" value="1"/>
</dbReference>
<organism evidence="2 3">
    <name type="scientific">Ignelater luminosus</name>
    <name type="common">Cucubano</name>
    <name type="synonym">Pyrophorus luminosus</name>
    <dbReference type="NCBI Taxonomy" id="2038154"/>
    <lineage>
        <taxon>Eukaryota</taxon>
        <taxon>Metazoa</taxon>
        <taxon>Ecdysozoa</taxon>
        <taxon>Arthropoda</taxon>
        <taxon>Hexapoda</taxon>
        <taxon>Insecta</taxon>
        <taxon>Pterygota</taxon>
        <taxon>Neoptera</taxon>
        <taxon>Endopterygota</taxon>
        <taxon>Coleoptera</taxon>
        <taxon>Polyphaga</taxon>
        <taxon>Elateriformia</taxon>
        <taxon>Elateroidea</taxon>
        <taxon>Elateridae</taxon>
        <taxon>Agrypninae</taxon>
        <taxon>Pyrophorini</taxon>
        <taxon>Ignelater</taxon>
    </lineage>
</organism>
<dbReference type="AlphaFoldDB" id="A0A8K0GKR9"/>
<evidence type="ECO:0000313" key="2">
    <source>
        <dbReference type="EMBL" id="KAF2903659.1"/>
    </source>
</evidence>
<comment type="caution">
    <text evidence="2">The sequence shown here is derived from an EMBL/GenBank/DDBJ whole genome shotgun (WGS) entry which is preliminary data.</text>
</comment>
<keyword evidence="3" id="KW-1185">Reference proteome</keyword>
<dbReference type="Gene3D" id="1.20.1280.50">
    <property type="match status" value="1"/>
</dbReference>
<dbReference type="InterPro" id="IPR032675">
    <property type="entry name" value="LRR_dom_sf"/>
</dbReference>
<feature type="domain" description="F-box" evidence="1">
    <location>
        <begin position="7"/>
        <end position="38"/>
    </location>
</feature>
<evidence type="ECO:0000259" key="1">
    <source>
        <dbReference type="Pfam" id="PF12937"/>
    </source>
</evidence>
<protein>
    <recommendedName>
        <fullName evidence="1">F-box domain-containing protein</fullName>
    </recommendedName>
</protein>
<dbReference type="EMBL" id="VTPC01000961">
    <property type="protein sequence ID" value="KAF2903659.1"/>
    <property type="molecule type" value="Genomic_DNA"/>
</dbReference>
<dbReference type="InterPro" id="IPR052283">
    <property type="entry name" value="GenomicStab_NeuMorph_Reg"/>
</dbReference>
<dbReference type="InterPro" id="IPR001810">
    <property type="entry name" value="F-box_dom"/>
</dbReference>
<dbReference type="PANTHER" id="PTHR15739:SF5">
    <property type="entry name" value="LD23158P"/>
    <property type="match status" value="1"/>
</dbReference>
<dbReference type="Pfam" id="PF12937">
    <property type="entry name" value="F-box-like"/>
    <property type="match status" value="1"/>
</dbReference>
<dbReference type="Gene3D" id="3.80.10.10">
    <property type="entry name" value="Ribonuclease Inhibitor"/>
    <property type="match status" value="2"/>
</dbReference>
<reference evidence="2" key="1">
    <citation type="submission" date="2019-08" db="EMBL/GenBank/DDBJ databases">
        <title>The genome of the North American firefly Photinus pyralis.</title>
        <authorList>
            <consortium name="Photinus pyralis genome working group"/>
            <person name="Fallon T.R."/>
            <person name="Sander Lower S.E."/>
            <person name="Weng J.-K."/>
        </authorList>
    </citation>
    <scope>NUCLEOTIDE SEQUENCE</scope>
    <source>
        <strain evidence="2">TRF0915ILg1</strain>
        <tissue evidence="2">Whole body</tissue>
    </source>
</reference>
<proteinExistence type="predicted"/>
<dbReference type="PANTHER" id="PTHR15739">
    <property type="entry name" value="ZINC FINGER PROTEIN"/>
    <property type="match status" value="1"/>
</dbReference>